<dbReference type="PANTHER" id="PTHR43685">
    <property type="entry name" value="GLYCOSYLTRANSFERASE"/>
    <property type="match status" value="1"/>
</dbReference>
<dbReference type="SUPFAM" id="SSF53448">
    <property type="entry name" value="Nucleotide-diphospho-sugar transferases"/>
    <property type="match status" value="1"/>
</dbReference>
<accession>A0A2M6WY06</accession>
<comment type="similarity">
    <text evidence="1">Belongs to the glycosyltransferase 2 family.</text>
</comment>
<dbReference type="GO" id="GO:0016757">
    <property type="term" value="F:glycosyltransferase activity"/>
    <property type="evidence" value="ECO:0007669"/>
    <property type="project" value="UniProtKB-KW"/>
</dbReference>
<evidence type="ECO:0000256" key="2">
    <source>
        <dbReference type="ARBA" id="ARBA00022676"/>
    </source>
</evidence>
<dbReference type="InterPro" id="IPR029044">
    <property type="entry name" value="Nucleotide-diphossugar_trans"/>
</dbReference>
<dbReference type="Proteomes" id="UP000228596">
    <property type="component" value="Unassembled WGS sequence"/>
</dbReference>
<reference evidence="6" key="1">
    <citation type="submission" date="2017-09" db="EMBL/GenBank/DDBJ databases">
        <title>Depth-based differentiation of microbial function through sediment-hosted aquifers and enrichment of novel symbionts in the deep terrestrial subsurface.</title>
        <authorList>
            <person name="Probst A.J."/>
            <person name="Ladd B."/>
            <person name="Jarett J.K."/>
            <person name="Geller-Mcgrath D.E."/>
            <person name="Sieber C.M.K."/>
            <person name="Emerson J.B."/>
            <person name="Anantharaman K."/>
            <person name="Thomas B.C."/>
            <person name="Malmstrom R."/>
            <person name="Stieglmeier M."/>
            <person name="Klingl A."/>
            <person name="Woyke T."/>
            <person name="Ryan C.M."/>
            <person name="Banfield J.F."/>
        </authorList>
    </citation>
    <scope>NUCLEOTIDE SEQUENCE [LARGE SCALE GENOMIC DNA]</scope>
</reference>
<gene>
    <name evidence="5" type="ORF">COT77_00075</name>
</gene>
<feature type="domain" description="Glycosyltransferase 2-like" evidence="4">
    <location>
        <begin position="7"/>
        <end position="164"/>
    </location>
</feature>
<sequence length="273" mass="32062">MSSPKVSVVMSVFMLQEEWLRLSISSILEQTFTDFEFIIINDSINDSDIEKVLNFYKKRDKRIILVRNKKNIGLTKALNVGLGLAKGKYVARMDADDASSPDRLEKQFDYLESNKDIFLTGSQINLIDEKGIIIGRKRAPIDRLMVETILKKKNCLSHPSIMFRNQKMFYREKFYYAQDYDFYLRLISEGKKIINLEETLLNFRLSKGSISSEKLKQQVYFAYFAKKFYQQKTLLGKDEYNEFNNRFILDGSAFIPKAEFMFLKKKIGRFLNL</sequence>
<keyword evidence="2" id="KW-0328">Glycosyltransferase</keyword>
<dbReference type="Gene3D" id="3.90.550.10">
    <property type="entry name" value="Spore Coat Polysaccharide Biosynthesis Protein SpsA, Chain A"/>
    <property type="match status" value="1"/>
</dbReference>
<evidence type="ECO:0000313" key="6">
    <source>
        <dbReference type="Proteomes" id="UP000228596"/>
    </source>
</evidence>
<dbReference type="InterPro" id="IPR050834">
    <property type="entry name" value="Glycosyltransf_2"/>
</dbReference>
<protein>
    <submittedName>
        <fullName evidence="5">Glycosyl transferase family 2</fullName>
    </submittedName>
</protein>
<organism evidence="5 6">
    <name type="scientific">Candidatus Berkelbacteria bacterium CG10_big_fil_rev_8_21_14_0_10_41_12</name>
    <dbReference type="NCBI Taxonomy" id="1974513"/>
    <lineage>
        <taxon>Bacteria</taxon>
        <taxon>Candidatus Berkelbacteria</taxon>
    </lineage>
</organism>
<dbReference type="PANTHER" id="PTHR43685:SF5">
    <property type="entry name" value="GLYCOSYLTRANSFERASE EPSE-RELATED"/>
    <property type="match status" value="1"/>
</dbReference>
<evidence type="ECO:0000256" key="3">
    <source>
        <dbReference type="ARBA" id="ARBA00022679"/>
    </source>
</evidence>
<name>A0A2M6WY06_9BACT</name>
<comment type="caution">
    <text evidence="5">The sequence shown here is derived from an EMBL/GenBank/DDBJ whole genome shotgun (WGS) entry which is preliminary data.</text>
</comment>
<evidence type="ECO:0000313" key="5">
    <source>
        <dbReference type="EMBL" id="PIT97692.1"/>
    </source>
</evidence>
<dbReference type="InterPro" id="IPR001173">
    <property type="entry name" value="Glyco_trans_2-like"/>
</dbReference>
<dbReference type="Pfam" id="PF00535">
    <property type="entry name" value="Glycos_transf_2"/>
    <property type="match status" value="1"/>
</dbReference>
<keyword evidence="3 5" id="KW-0808">Transferase</keyword>
<evidence type="ECO:0000256" key="1">
    <source>
        <dbReference type="ARBA" id="ARBA00006739"/>
    </source>
</evidence>
<dbReference type="EMBL" id="PEZV01000001">
    <property type="protein sequence ID" value="PIT97692.1"/>
    <property type="molecule type" value="Genomic_DNA"/>
</dbReference>
<dbReference type="AlphaFoldDB" id="A0A2M6WY06"/>
<evidence type="ECO:0000259" key="4">
    <source>
        <dbReference type="Pfam" id="PF00535"/>
    </source>
</evidence>
<proteinExistence type="inferred from homology"/>